<feature type="transmembrane region" description="Helical" evidence="5">
    <location>
        <begin position="350"/>
        <end position="372"/>
    </location>
</feature>
<feature type="transmembrane region" description="Helical" evidence="5">
    <location>
        <begin position="324"/>
        <end position="344"/>
    </location>
</feature>
<dbReference type="EMBL" id="DTBD01000018">
    <property type="protein sequence ID" value="HGQ64090.1"/>
    <property type="molecule type" value="Genomic_DNA"/>
</dbReference>
<dbReference type="InterPro" id="IPR013525">
    <property type="entry name" value="ABC2_TM"/>
</dbReference>
<gene>
    <name evidence="8" type="ORF">ENU08_02455</name>
    <name evidence="7" type="ORF">ENU41_02235</name>
</gene>
<dbReference type="PANTHER" id="PTHR43471">
    <property type="entry name" value="ABC TRANSPORTER PERMEASE"/>
    <property type="match status" value="1"/>
</dbReference>
<comment type="subcellular location">
    <subcellularLocation>
        <location evidence="1">Membrane</location>
        <topology evidence="1">Multi-pass membrane protein</topology>
    </subcellularLocation>
</comment>
<sequence length="422" mass="44988">MTFLQLVKREVKAFIKNPGFLVGLVIMVVMFNVIGSITSRATETAAKEVEVIDIGLVVEEKTALVQELVKLLNITIGGRARIYPSLEEAISCAGIGIVIPAGFTSNVTSLRAPVALVGGVKVETLSMIIASARLSMLEMVSRTVERLLPIAVGIVYNVSIEPQKTVGVKGSTIMLFSKRISQEEFMSITFFASIIPLLIGIILAINASYASQLVAMEKVEKAFEMLLAQPIKRRDIVLAKILSASVASIIFGAIYMGGLFMSFSQSTPSGPSTSTQTSVQTVMLKTLGFETLITTALTLIISLVLSGAIGVVVGSLVSDERIAGVLTAPIMLIFMGFGFVTMYLGLTPDIISAIIAGLTVVPITYLSVASTLSGNLMPLVLSVSISLMMCTTFIFIAASIFNRDIVVLGLRIGWAKKMKEST</sequence>
<evidence type="ECO:0000313" key="7">
    <source>
        <dbReference type="EMBL" id="HGQ35483.1"/>
    </source>
</evidence>
<dbReference type="Pfam" id="PF12698">
    <property type="entry name" value="ABC2_membrane_3"/>
    <property type="match status" value="1"/>
</dbReference>
<evidence type="ECO:0000256" key="3">
    <source>
        <dbReference type="ARBA" id="ARBA00022989"/>
    </source>
</evidence>
<evidence type="ECO:0000313" key="8">
    <source>
        <dbReference type="EMBL" id="HGQ64090.1"/>
    </source>
</evidence>
<proteinExistence type="predicted"/>
<accession>A0A7C4NP60</accession>
<feature type="transmembrane region" description="Helical" evidence="5">
    <location>
        <begin position="241"/>
        <end position="263"/>
    </location>
</feature>
<feature type="transmembrane region" description="Helical" evidence="5">
    <location>
        <begin position="379"/>
        <end position="401"/>
    </location>
</feature>
<dbReference type="PANTHER" id="PTHR43471:SF3">
    <property type="entry name" value="ABC TRANSPORTER PERMEASE PROTEIN NATB"/>
    <property type="match status" value="1"/>
</dbReference>
<feature type="transmembrane region" description="Helical" evidence="5">
    <location>
        <begin position="292"/>
        <end position="317"/>
    </location>
</feature>
<organism evidence="8">
    <name type="scientific">Ignisphaera aggregans</name>
    <dbReference type="NCBI Taxonomy" id="334771"/>
    <lineage>
        <taxon>Archaea</taxon>
        <taxon>Thermoproteota</taxon>
        <taxon>Thermoprotei</taxon>
        <taxon>Desulfurococcales</taxon>
        <taxon>Desulfurococcaceae</taxon>
        <taxon>Ignisphaera</taxon>
    </lineage>
</organism>
<feature type="transmembrane region" description="Helical" evidence="5">
    <location>
        <begin position="20"/>
        <end position="38"/>
    </location>
</feature>
<name>A0A7C4NP60_9CREN</name>
<reference evidence="8" key="1">
    <citation type="journal article" date="2020" name="mSystems">
        <title>Genome- and Community-Level Interaction Insights into Carbon Utilization and Element Cycling Functions of Hydrothermarchaeota in Hydrothermal Sediment.</title>
        <authorList>
            <person name="Zhou Z."/>
            <person name="Liu Y."/>
            <person name="Xu W."/>
            <person name="Pan J."/>
            <person name="Luo Z.H."/>
            <person name="Li M."/>
        </authorList>
    </citation>
    <scope>NUCLEOTIDE SEQUENCE [LARGE SCALE GENOMIC DNA]</scope>
    <source>
        <strain evidence="8">SpSt-637</strain>
        <strain evidence="7">SpSt-667</strain>
    </source>
</reference>
<dbReference type="GO" id="GO:0016020">
    <property type="term" value="C:membrane"/>
    <property type="evidence" value="ECO:0007669"/>
    <property type="project" value="UniProtKB-SubCell"/>
</dbReference>
<feature type="domain" description="ABC-2 type transporter transmembrane" evidence="6">
    <location>
        <begin position="21"/>
        <end position="400"/>
    </location>
</feature>
<keyword evidence="2 5" id="KW-0812">Transmembrane</keyword>
<protein>
    <submittedName>
        <fullName evidence="8">ABC transporter permease</fullName>
    </submittedName>
</protein>
<evidence type="ECO:0000256" key="5">
    <source>
        <dbReference type="SAM" id="Phobius"/>
    </source>
</evidence>
<evidence type="ECO:0000256" key="1">
    <source>
        <dbReference type="ARBA" id="ARBA00004141"/>
    </source>
</evidence>
<keyword evidence="3 5" id="KW-1133">Transmembrane helix</keyword>
<dbReference type="EMBL" id="DTCK01000012">
    <property type="protein sequence ID" value="HGQ35483.1"/>
    <property type="molecule type" value="Genomic_DNA"/>
</dbReference>
<evidence type="ECO:0000256" key="4">
    <source>
        <dbReference type="ARBA" id="ARBA00023136"/>
    </source>
</evidence>
<keyword evidence="4 5" id="KW-0472">Membrane</keyword>
<evidence type="ECO:0000256" key="2">
    <source>
        <dbReference type="ARBA" id="ARBA00022692"/>
    </source>
</evidence>
<dbReference type="GO" id="GO:0140359">
    <property type="term" value="F:ABC-type transporter activity"/>
    <property type="evidence" value="ECO:0007669"/>
    <property type="project" value="InterPro"/>
</dbReference>
<comment type="caution">
    <text evidence="8">The sequence shown here is derived from an EMBL/GenBank/DDBJ whole genome shotgun (WGS) entry which is preliminary data.</text>
</comment>
<evidence type="ECO:0000259" key="6">
    <source>
        <dbReference type="Pfam" id="PF12698"/>
    </source>
</evidence>
<feature type="transmembrane region" description="Helical" evidence="5">
    <location>
        <begin position="185"/>
        <end position="209"/>
    </location>
</feature>
<dbReference type="AlphaFoldDB" id="A0A7C4NP60"/>